<feature type="compositionally biased region" description="Basic and acidic residues" evidence="1">
    <location>
        <begin position="195"/>
        <end position="206"/>
    </location>
</feature>
<sequence length="233" mass="26434">AMAASARCNTPTNSSGRVVFILGSKPLRRHSHSSSKPIEREEEEFILGFKPPRRHSASTSRTKRYDGGAAEGGPAEVCKRQRTYSASVPNEQPLVDSHLFHRRRTHSETVQFDPEAGTLVAGTIPESPDASFWNQPLPYELSREEPRVPKKQKPKLWEQQAAVLEEQVKWRSNPQQQCNTNIHRELQEPVDDEESNKGPEERCKRLPREESWVTTITSVDWIALHSLTPAPKL</sequence>
<dbReference type="Proteomes" id="UP001497623">
    <property type="component" value="Unassembled WGS sequence"/>
</dbReference>
<feature type="compositionally biased region" description="Polar residues" evidence="1">
    <location>
        <begin position="170"/>
        <end position="181"/>
    </location>
</feature>
<feature type="region of interest" description="Disordered" evidence="1">
    <location>
        <begin position="27"/>
        <end position="76"/>
    </location>
</feature>
<evidence type="ECO:0000256" key="1">
    <source>
        <dbReference type="SAM" id="MobiDB-lite"/>
    </source>
</evidence>
<protein>
    <submittedName>
        <fullName evidence="2">Uncharacterized protein</fullName>
    </submittedName>
</protein>
<comment type="caution">
    <text evidence="2">The sequence shown here is derived from an EMBL/GenBank/DDBJ whole genome shotgun (WGS) entry which is preliminary data.</text>
</comment>
<feature type="region of interest" description="Disordered" evidence="1">
    <location>
        <begin position="169"/>
        <end position="206"/>
    </location>
</feature>
<accession>A0AAV2QNY9</accession>
<dbReference type="EMBL" id="CAXKWB010009256">
    <property type="protein sequence ID" value="CAL4094066.1"/>
    <property type="molecule type" value="Genomic_DNA"/>
</dbReference>
<dbReference type="AlphaFoldDB" id="A0AAV2QNY9"/>
<evidence type="ECO:0000313" key="3">
    <source>
        <dbReference type="Proteomes" id="UP001497623"/>
    </source>
</evidence>
<name>A0AAV2QNY9_MEGNR</name>
<gene>
    <name evidence="2" type="ORF">MNOR_LOCUS15057</name>
</gene>
<feature type="non-terminal residue" evidence="2">
    <location>
        <position position="1"/>
    </location>
</feature>
<organism evidence="2 3">
    <name type="scientific">Meganyctiphanes norvegica</name>
    <name type="common">Northern krill</name>
    <name type="synonym">Thysanopoda norvegica</name>
    <dbReference type="NCBI Taxonomy" id="48144"/>
    <lineage>
        <taxon>Eukaryota</taxon>
        <taxon>Metazoa</taxon>
        <taxon>Ecdysozoa</taxon>
        <taxon>Arthropoda</taxon>
        <taxon>Crustacea</taxon>
        <taxon>Multicrustacea</taxon>
        <taxon>Malacostraca</taxon>
        <taxon>Eumalacostraca</taxon>
        <taxon>Eucarida</taxon>
        <taxon>Euphausiacea</taxon>
        <taxon>Euphausiidae</taxon>
        <taxon>Meganyctiphanes</taxon>
    </lineage>
</organism>
<evidence type="ECO:0000313" key="2">
    <source>
        <dbReference type="EMBL" id="CAL4094066.1"/>
    </source>
</evidence>
<proteinExistence type="predicted"/>
<reference evidence="2 3" key="1">
    <citation type="submission" date="2024-05" db="EMBL/GenBank/DDBJ databases">
        <authorList>
            <person name="Wallberg A."/>
        </authorList>
    </citation>
    <scope>NUCLEOTIDE SEQUENCE [LARGE SCALE GENOMIC DNA]</scope>
</reference>
<keyword evidence="3" id="KW-1185">Reference proteome</keyword>